<reference evidence="1" key="1">
    <citation type="submission" date="2024-07" db="EMBL/GenBank/DDBJ databases">
        <authorList>
            <person name="Yu S.T."/>
        </authorList>
    </citation>
    <scope>NUCLEOTIDE SEQUENCE</scope>
    <source>
        <strain evidence="1">R08</strain>
    </source>
</reference>
<organism evidence="1">
    <name type="scientific">Streptomyces sp. R08</name>
    <dbReference type="NCBI Taxonomy" id="3238624"/>
    <lineage>
        <taxon>Bacteria</taxon>
        <taxon>Bacillati</taxon>
        <taxon>Actinomycetota</taxon>
        <taxon>Actinomycetes</taxon>
        <taxon>Kitasatosporales</taxon>
        <taxon>Streptomycetaceae</taxon>
        <taxon>Streptomyces</taxon>
    </lineage>
</organism>
<dbReference type="EMBL" id="CP163431">
    <property type="protein sequence ID" value="XDP99345.1"/>
    <property type="molecule type" value="Genomic_DNA"/>
</dbReference>
<evidence type="ECO:0000313" key="1">
    <source>
        <dbReference type="EMBL" id="XDP99345.1"/>
    </source>
</evidence>
<protein>
    <submittedName>
        <fullName evidence="1">Uncharacterized protein</fullName>
    </submittedName>
</protein>
<sequence>MTATCLAFGHVELVSEPETWNYSVTASPGAVPADVARALKAAEKLGLEPILDEDPELLPDGSARMWLHPTDPEIDPFETETLCASSN</sequence>
<proteinExistence type="predicted"/>
<dbReference type="AlphaFoldDB" id="A0AB39M2V7"/>
<accession>A0AB39M2V7</accession>
<dbReference type="RefSeq" id="WP_369186479.1">
    <property type="nucleotide sequence ID" value="NZ_CP163431.1"/>
</dbReference>
<name>A0AB39M2V7_9ACTN</name>
<gene>
    <name evidence="1" type="ORF">AB5J58_03740</name>
</gene>